<dbReference type="InterPro" id="IPR010347">
    <property type="entry name" value="Tdp1"/>
</dbReference>
<reference evidence="4" key="1">
    <citation type="journal article" date="2021" name="Sci. Rep.">
        <title>Diploid genomic architecture of Nitzschia inconspicua, an elite biomass production diatom.</title>
        <authorList>
            <person name="Oliver A."/>
            <person name="Podell S."/>
            <person name="Pinowska A."/>
            <person name="Traller J.C."/>
            <person name="Smith S.R."/>
            <person name="McClure R."/>
            <person name="Beliaev A."/>
            <person name="Bohutskyi P."/>
            <person name="Hill E.A."/>
            <person name="Rabines A."/>
            <person name="Zheng H."/>
            <person name="Allen L.Z."/>
            <person name="Kuo A."/>
            <person name="Grigoriev I.V."/>
            <person name="Allen A.E."/>
            <person name="Hazlebeck D."/>
            <person name="Allen E.E."/>
        </authorList>
    </citation>
    <scope>NUCLEOTIDE SEQUENCE</scope>
    <source>
        <strain evidence="4">Hildebrandi</strain>
    </source>
</reference>
<dbReference type="EMBL" id="JAGRRH010000016">
    <property type="protein sequence ID" value="KAG7354929.1"/>
    <property type="molecule type" value="Genomic_DNA"/>
</dbReference>
<name>A0A9K3PRS0_9STRA</name>
<accession>A0A9K3PRS0</accession>
<feature type="region of interest" description="Disordered" evidence="3">
    <location>
        <begin position="1"/>
        <end position="25"/>
    </location>
</feature>
<dbReference type="AlphaFoldDB" id="A0A9K3PRS0"/>
<gene>
    <name evidence="4" type="ORF">IV203_004285</name>
</gene>
<evidence type="ECO:0000313" key="4">
    <source>
        <dbReference type="EMBL" id="KAG7354929.1"/>
    </source>
</evidence>
<dbReference type="GO" id="GO:0005634">
    <property type="term" value="C:nucleus"/>
    <property type="evidence" value="ECO:0007669"/>
    <property type="project" value="InterPro"/>
</dbReference>
<keyword evidence="5" id="KW-1185">Reference proteome</keyword>
<protein>
    <submittedName>
        <fullName evidence="4">Tyrosyl-DNA phosphodiesterase</fullName>
    </submittedName>
</protein>
<organism evidence="4 5">
    <name type="scientific">Nitzschia inconspicua</name>
    <dbReference type="NCBI Taxonomy" id="303405"/>
    <lineage>
        <taxon>Eukaryota</taxon>
        <taxon>Sar</taxon>
        <taxon>Stramenopiles</taxon>
        <taxon>Ochrophyta</taxon>
        <taxon>Bacillariophyta</taxon>
        <taxon>Bacillariophyceae</taxon>
        <taxon>Bacillariophycidae</taxon>
        <taxon>Bacillariales</taxon>
        <taxon>Bacillariaceae</taxon>
        <taxon>Nitzschia</taxon>
    </lineage>
</organism>
<dbReference type="Proteomes" id="UP000693970">
    <property type="component" value="Unassembled WGS sequence"/>
</dbReference>
<feature type="active site" description="Nucleophile" evidence="1">
    <location>
        <position position="347"/>
    </location>
</feature>
<evidence type="ECO:0000313" key="5">
    <source>
        <dbReference type="Proteomes" id="UP000693970"/>
    </source>
</evidence>
<dbReference type="PANTHER" id="PTHR12415">
    <property type="entry name" value="TYROSYL-DNA PHOSPHODIESTERASE 1"/>
    <property type="match status" value="1"/>
</dbReference>
<evidence type="ECO:0000256" key="1">
    <source>
        <dbReference type="PIRSR" id="PIRSR610347-1"/>
    </source>
</evidence>
<evidence type="ECO:0000256" key="2">
    <source>
        <dbReference type="PIRSR" id="PIRSR610347-2"/>
    </source>
</evidence>
<feature type="compositionally biased region" description="Basic and acidic residues" evidence="3">
    <location>
        <begin position="1"/>
        <end position="11"/>
    </location>
</feature>
<dbReference type="Pfam" id="PF06087">
    <property type="entry name" value="Tyr-DNA_phospho"/>
    <property type="match status" value="1"/>
</dbReference>
<dbReference type="GO" id="GO:0006281">
    <property type="term" value="P:DNA repair"/>
    <property type="evidence" value="ECO:0007669"/>
    <property type="project" value="InterPro"/>
</dbReference>
<dbReference type="GO" id="GO:0008081">
    <property type="term" value="F:phosphoric diester hydrolase activity"/>
    <property type="evidence" value="ECO:0007669"/>
    <property type="project" value="InterPro"/>
</dbReference>
<comment type="caution">
    <text evidence="4">The sequence shown here is derived from an EMBL/GenBank/DDBJ whole genome shotgun (WGS) entry which is preliminary data.</text>
</comment>
<reference evidence="4" key="2">
    <citation type="submission" date="2021-04" db="EMBL/GenBank/DDBJ databases">
        <authorList>
            <person name="Podell S."/>
        </authorList>
    </citation>
    <scope>NUCLEOTIDE SEQUENCE</scope>
    <source>
        <strain evidence="4">Hildebrandi</strain>
    </source>
</reference>
<feature type="binding site" evidence="2">
    <location>
        <position position="349"/>
    </location>
    <ligand>
        <name>substrate</name>
    </ligand>
</feature>
<proteinExistence type="predicted"/>
<sequence>MIEKGTSREMGEAASNKSDIGAVHRRRPSRLLLQLKPSAAYPEDTAPQPYVKLGHASGRLRALGKGNRRPFKAVAHRVFLRRFRTRYRNALKELFKNPSDGILKENMKTLVSEGRPWSKGRFGSGDTSKDTTTALKETQSLSCCVVTENRRTNVTTNVAENIPTAVQMIPIKKMSQQDENDSDESYDDELLHETPPPTIVDFLHHEATLCDSPKDRGIVSDLPISNDRLPFGYFQCGQKLYRNKLNDQELLQDGFVALHQLVIPQCQSALMTTFDSGVMMRASIHLACEVCPDVPKVLLVGHGDFLGMPFCGLHLPVAPNCAAEKNPKREWFWMACRPFGRSELLMHAKILMFRSDKGLRLVISGNNLTEKQWTEDRDCMWIQDVPASICAQRTTVTTQNGFDEPPMTRLRYFLLNLLKSSATFYDIDANMDELLLSFVYSRVGHLMDNLDENAVNSKNVRFVYSFPRSESQGGWQQLCQAVWELRHVEKKKQDLLHSDRCTEDDLWYDTDDGDGDNADYGVATLKRINFFAMSGSFGDLKPDFLLQMRMAMSGYRAAFNETSVNGEVDKRKKSFSSLDKSLPWSSITHTYCLWPSTTTVMSMNPIAILGRCRPMSRKHWDVIPSHARKRVFFDAVPNPDGPSLQSSTESQAAAGFGRALAPTLLGLSLRLGPLSAYHSFAHGKAIFATTMSHTTNQRKVPITTNSVRSDAPYSAVYVGSHNFSKKAWGIRDSRPGNVEFGVVLLTTDLTVSGNWQSRLPYTLPDPRSLSPGNYCPGRCWDVFHRVQYTHTSNFCDESSYETI</sequence>
<dbReference type="OrthoDB" id="53275at2759"/>
<evidence type="ECO:0000256" key="3">
    <source>
        <dbReference type="SAM" id="MobiDB-lite"/>
    </source>
</evidence>